<dbReference type="CDD" id="cd00082">
    <property type="entry name" value="HisKA"/>
    <property type="match status" value="1"/>
</dbReference>
<dbReference type="InterPro" id="IPR013656">
    <property type="entry name" value="PAS_4"/>
</dbReference>
<dbReference type="InterPro" id="IPR003661">
    <property type="entry name" value="HisK_dim/P_dom"/>
</dbReference>
<dbReference type="InterPro" id="IPR004358">
    <property type="entry name" value="Sig_transdc_His_kin-like_C"/>
</dbReference>
<dbReference type="Pfam" id="PF13185">
    <property type="entry name" value="GAF_2"/>
    <property type="match status" value="1"/>
</dbReference>
<dbReference type="PRINTS" id="PR00344">
    <property type="entry name" value="BCTRLSENSOR"/>
</dbReference>
<dbReference type="InterPro" id="IPR035965">
    <property type="entry name" value="PAS-like_dom_sf"/>
</dbReference>
<dbReference type="Proteomes" id="UP001254165">
    <property type="component" value="Unassembled WGS sequence"/>
</dbReference>
<dbReference type="Gene3D" id="3.30.565.10">
    <property type="entry name" value="Histidine kinase-like ATPase, C-terminal domain"/>
    <property type="match status" value="1"/>
</dbReference>
<keyword evidence="3" id="KW-0597">Phosphoprotein</keyword>
<dbReference type="EMBL" id="JAUHMF010000001">
    <property type="protein sequence ID" value="MDT8897645.1"/>
    <property type="molecule type" value="Genomic_DNA"/>
</dbReference>
<dbReference type="NCBIfam" id="TIGR00229">
    <property type="entry name" value="sensory_box"/>
    <property type="match status" value="1"/>
</dbReference>
<keyword evidence="5" id="KW-0902">Two-component regulatory system</keyword>
<dbReference type="InterPro" id="IPR003594">
    <property type="entry name" value="HATPase_dom"/>
</dbReference>
<evidence type="ECO:0000256" key="1">
    <source>
        <dbReference type="ARBA" id="ARBA00000085"/>
    </source>
</evidence>
<evidence type="ECO:0000313" key="10">
    <source>
        <dbReference type="Proteomes" id="UP001254165"/>
    </source>
</evidence>
<proteinExistence type="predicted"/>
<protein>
    <recommendedName>
        <fullName evidence="2">histidine kinase</fullName>
        <ecNumber evidence="2">2.7.13.3</ecNumber>
    </recommendedName>
</protein>
<dbReference type="InterPro" id="IPR029016">
    <property type="entry name" value="GAF-like_dom_sf"/>
</dbReference>
<keyword evidence="9" id="KW-0067">ATP-binding</keyword>
<dbReference type="PANTHER" id="PTHR43065">
    <property type="entry name" value="SENSOR HISTIDINE KINASE"/>
    <property type="match status" value="1"/>
</dbReference>
<dbReference type="Gene3D" id="3.30.450.40">
    <property type="match status" value="1"/>
</dbReference>
<dbReference type="InterPro" id="IPR036097">
    <property type="entry name" value="HisK_dim/P_sf"/>
</dbReference>
<dbReference type="GO" id="GO:0005524">
    <property type="term" value="F:ATP binding"/>
    <property type="evidence" value="ECO:0007669"/>
    <property type="project" value="UniProtKB-KW"/>
</dbReference>
<organism evidence="9 10">
    <name type="scientific">Thermanaerothrix solaris</name>
    <dbReference type="NCBI Taxonomy" id="3058434"/>
    <lineage>
        <taxon>Bacteria</taxon>
        <taxon>Bacillati</taxon>
        <taxon>Chloroflexota</taxon>
        <taxon>Anaerolineae</taxon>
        <taxon>Anaerolineales</taxon>
        <taxon>Anaerolineaceae</taxon>
        <taxon>Thermanaerothrix</taxon>
    </lineage>
</organism>
<dbReference type="PROSITE" id="PS50113">
    <property type="entry name" value="PAC"/>
    <property type="match status" value="1"/>
</dbReference>
<dbReference type="InterPro" id="IPR036890">
    <property type="entry name" value="HATPase_C_sf"/>
</dbReference>
<dbReference type="PROSITE" id="PS50109">
    <property type="entry name" value="HIS_KIN"/>
    <property type="match status" value="1"/>
</dbReference>
<comment type="catalytic activity">
    <reaction evidence="1">
        <text>ATP + protein L-histidine = ADP + protein N-phospho-L-histidine.</text>
        <dbReference type="EC" id="2.7.13.3"/>
    </reaction>
</comment>
<evidence type="ECO:0000259" key="6">
    <source>
        <dbReference type="PROSITE" id="PS50109"/>
    </source>
</evidence>
<dbReference type="InterPro" id="IPR000014">
    <property type="entry name" value="PAS"/>
</dbReference>
<dbReference type="SMART" id="SM00387">
    <property type="entry name" value="HATPase_c"/>
    <property type="match status" value="1"/>
</dbReference>
<feature type="domain" description="PAC" evidence="8">
    <location>
        <begin position="416"/>
        <end position="471"/>
    </location>
</feature>
<name>A0ABU3NLB8_9CHLR</name>
<dbReference type="Pfam" id="PF02518">
    <property type="entry name" value="HATPase_c"/>
    <property type="match status" value="1"/>
</dbReference>
<keyword evidence="4" id="KW-0418">Kinase</keyword>
<evidence type="ECO:0000256" key="5">
    <source>
        <dbReference type="ARBA" id="ARBA00023012"/>
    </source>
</evidence>
<evidence type="ECO:0000259" key="7">
    <source>
        <dbReference type="PROSITE" id="PS50112"/>
    </source>
</evidence>
<dbReference type="EC" id="2.7.13.3" evidence="2"/>
<evidence type="ECO:0000256" key="4">
    <source>
        <dbReference type="ARBA" id="ARBA00022777"/>
    </source>
</evidence>
<keyword evidence="9" id="KW-0547">Nucleotide-binding</keyword>
<feature type="domain" description="Histidine kinase" evidence="6">
    <location>
        <begin position="484"/>
        <end position="695"/>
    </location>
</feature>
<gene>
    <name evidence="9" type="ORF">QYE77_05150</name>
</gene>
<evidence type="ECO:0000313" key="9">
    <source>
        <dbReference type="EMBL" id="MDT8897645.1"/>
    </source>
</evidence>
<dbReference type="PROSITE" id="PS50112">
    <property type="entry name" value="PAS"/>
    <property type="match status" value="1"/>
</dbReference>
<dbReference type="SUPFAM" id="SSF55781">
    <property type="entry name" value="GAF domain-like"/>
    <property type="match status" value="1"/>
</dbReference>
<dbReference type="InterPro" id="IPR000700">
    <property type="entry name" value="PAS-assoc_C"/>
</dbReference>
<evidence type="ECO:0000256" key="2">
    <source>
        <dbReference type="ARBA" id="ARBA00012438"/>
    </source>
</evidence>
<keyword evidence="4" id="KW-0808">Transferase</keyword>
<evidence type="ECO:0000259" key="8">
    <source>
        <dbReference type="PROSITE" id="PS50113"/>
    </source>
</evidence>
<dbReference type="SUPFAM" id="SSF55874">
    <property type="entry name" value="ATPase domain of HSP90 chaperone/DNA topoisomerase II/histidine kinase"/>
    <property type="match status" value="1"/>
</dbReference>
<accession>A0ABU3NLB8</accession>
<dbReference type="SUPFAM" id="SSF47384">
    <property type="entry name" value="Homodimeric domain of signal transducing histidine kinase"/>
    <property type="match status" value="1"/>
</dbReference>
<dbReference type="Gene3D" id="1.10.287.130">
    <property type="match status" value="1"/>
</dbReference>
<dbReference type="RefSeq" id="WP_315624308.1">
    <property type="nucleotide sequence ID" value="NZ_JAUHMF010000001.1"/>
</dbReference>
<evidence type="ECO:0000256" key="3">
    <source>
        <dbReference type="ARBA" id="ARBA00022553"/>
    </source>
</evidence>
<dbReference type="InterPro" id="IPR005467">
    <property type="entry name" value="His_kinase_dom"/>
</dbReference>
<dbReference type="PANTHER" id="PTHR43065:SF42">
    <property type="entry name" value="TWO-COMPONENT SENSOR PPRA"/>
    <property type="match status" value="1"/>
</dbReference>
<dbReference type="InterPro" id="IPR003018">
    <property type="entry name" value="GAF"/>
</dbReference>
<dbReference type="SUPFAM" id="SSF55785">
    <property type="entry name" value="PYP-like sensor domain (PAS domain)"/>
    <property type="match status" value="1"/>
</dbReference>
<feature type="domain" description="PAS" evidence="7">
    <location>
        <begin position="346"/>
        <end position="398"/>
    </location>
</feature>
<reference evidence="9 10" key="1">
    <citation type="submission" date="2023-07" db="EMBL/GenBank/DDBJ databases">
        <title>Novel species of Thermanaerothrix with wide hydrolytic capabilities.</title>
        <authorList>
            <person name="Zayulina K.S."/>
            <person name="Podosokorskaya O.A."/>
            <person name="Elcheninov A.G."/>
        </authorList>
    </citation>
    <scope>NUCLEOTIDE SEQUENCE [LARGE SCALE GENOMIC DNA]</scope>
    <source>
        <strain evidence="9 10">4228-RoL</strain>
    </source>
</reference>
<comment type="caution">
    <text evidence="9">The sequence shown here is derived from an EMBL/GenBank/DDBJ whole genome shotgun (WGS) entry which is preliminary data.</text>
</comment>
<keyword evidence="10" id="KW-1185">Reference proteome</keyword>
<dbReference type="Pfam" id="PF08448">
    <property type="entry name" value="PAS_4"/>
    <property type="match status" value="1"/>
</dbReference>
<dbReference type="Pfam" id="PF00512">
    <property type="entry name" value="HisKA"/>
    <property type="match status" value="1"/>
</dbReference>
<sequence>MSLQSNPSSSSSLLIGLDLAEQLNDRLWMQANLVQALRSALEYLCTTAGFKGGEVIVQTPQEDQCYLHLALDPPYSWSQPLVREKLNALVRQILSEERLVIGRTDLEVGVALPLTSPLGIQGVLLLAGEPSAETGDETLAWLGRTLGRRIAVERTWTGLSGGRRGLQKALTAINAAHSAFHDLETVETLLAQAVNELLGAHQVVLYVFEDTGSDLALRKTMGRVGEWRSVTSLRLERGLVAESARLKVPLFIPRVSEDARYDPQCDGELDDGDSAMIVFPAIADQRVQGLIVVTHLPGRMVSDEEKRWLSVLAGAWAYAIHNTRLINSLRVINANLEVSRWQLINSRNTLRALFDSLPNSIYIVDRQYTLMAVNKSRVSRLGVHPSQVVGKACFVALFGRSQPCAGCKVMDTFLSAQAQTRSLSEQADDGSLREWEITTYPIQGEDGQTLQVIVYENDVTERRRMESRVIQSEKLAAVGQLAAGVAHEINNPLAAILANAQLLRRDLHSEDEGIEESLRLIEIASTRAVRVVQNLLSFARKDNGEMTWISINQSLEKALALLNHEIVSRGVQVEINLAENLPEIFGSAENLESVWLNLLLNAMDAMPQGEGRLVIRSWQDDETLYVSIRDNGYGINPEHLPHIFEPFFTTKGPGKGTGLGLSLCYQIVRQHGGSIHVESQPGEGTEFVVSLPQKFAN</sequence>
<dbReference type="Gene3D" id="3.30.450.20">
    <property type="entry name" value="PAS domain"/>
    <property type="match status" value="1"/>
</dbReference>
<dbReference type="SMART" id="SM00388">
    <property type="entry name" value="HisKA"/>
    <property type="match status" value="1"/>
</dbReference>